<evidence type="ECO:0000259" key="1">
    <source>
        <dbReference type="Pfam" id="PF02129"/>
    </source>
</evidence>
<protein>
    <recommendedName>
        <fullName evidence="1">Xaa-Pro dipeptidyl-peptidase-like domain-containing protein</fullName>
    </recommendedName>
</protein>
<dbReference type="Pfam" id="PF02129">
    <property type="entry name" value="Peptidase_S15"/>
    <property type="match status" value="1"/>
</dbReference>
<dbReference type="InterPro" id="IPR029058">
    <property type="entry name" value="AB_hydrolase_fold"/>
</dbReference>
<dbReference type="Proteomes" id="UP000199608">
    <property type="component" value="Unassembled WGS sequence"/>
</dbReference>
<evidence type="ECO:0000313" key="2">
    <source>
        <dbReference type="EMBL" id="SDU17814.1"/>
    </source>
</evidence>
<feature type="domain" description="Xaa-Pro dipeptidyl-peptidase-like" evidence="1">
    <location>
        <begin position="42"/>
        <end position="135"/>
    </location>
</feature>
<dbReference type="AlphaFoldDB" id="A0A1H2GE61"/>
<sequence>MKSHVTIHCKNIQLESILQEKDNQRAVIICHPHPLYGGNMDNPVVMTIAESFFEKGFTTLRFNFRGTCNSTGMFDDGNGEQEDVKAVMSWLNEQGYKKISLAGYSFGARMNALVVSKGCEIEDHVMVSPPVGFMSFDDIEKMPSTGLIVTGSNDEIAPSDLVQDHIHRWRIAPSYQIVEDCDHFYSGCLGKLKIVLTDYLFEK</sequence>
<dbReference type="SUPFAM" id="SSF53474">
    <property type="entry name" value="alpha/beta-Hydrolases"/>
    <property type="match status" value="1"/>
</dbReference>
<dbReference type="InterPro" id="IPR000383">
    <property type="entry name" value="Xaa-Pro-like_dom"/>
</dbReference>
<dbReference type="RefSeq" id="WP_092233400.1">
    <property type="nucleotide sequence ID" value="NZ_FNLL01000005.1"/>
</dbReference>
<dbReference type="EMBL" id="FNLL01000005">
    <property type="protein sequence ID" value="SDU17814.1"/>
    <property type="molecule type" value="Genomic_DNA"/>
</dbReference>
<keyword evidence="3" id="KW-1185">Reference proteome</keyword>
<name>A0A1H2GE61_9BACT</name>
<evidence type="ECO:0000313" key="3">
    <source>
        <dbReference type="Proteomes" id="UP000199608"/>
    </source>
</evidence>
<accession>A0A1H2GE61</accession>
<proteinExistence type="predicted"/>
<dbReference type="GO" id="GO:0016787">
    <property type="term" value="F:hydrolase activity"/>
    <property type="evidence" value="ECO:0007669"/>
    <property type="project" value="InterPro"/>
</dbReference>
<dbReference type="PANTHER" id="PTHR42103">
    <property type="entry name" value="ALPHA/BETA-HYDROLASES SUPERFAMILY PROTEIN"/>
    <property type="match status" value="1"/>
</dbReference>
<dbReference type="Gene3D" id="3.40.50.1820">
    <property type="entry name" value="alpha/beta hydrolase"/>
    <property type="match status" value="1"/>
</dbReference>
<reference evidence="3" key="1">
    <citation type="submission" date="2016-10" db="EMBL/GenBank/DDBJ databases">
        <authorList>
            <person name="Varghese N."/>
            <person name="Submissions S."/>
        </authorList>
    </citation>
    <scope>NUCLEOTIDE SEQUENCE [LARGE SCALE GENOMIC DNA]</scope>
    <source>
        <strain evidence="3">DSM 3384</strain>
    </source>
</reference>
<gene>
    <name evidence="2" type="ORF">SAMN04487931_105150</name>
</gene>
<dbReference type="PANTHER" id="PTHR42103:SF2">
    <property type="entry name" value="AB HYDROLASE-1 DOMAIN-CONTAINING PROTEIN"/>
    <property type="match status" value="1"/>
</dbReference>
<organism evidence="2 3">
    <name type="scientific">Desulfobacula phenolica</name>
    <dbReference type="NCBI Taxonomy" id="90732"/>
    <lineage>
        <taxon>Bacteria</taxon>
        <taxon>Pseudomonadati</taxon>
        <taxon>Thermodesulfobacteriota</taxon>
        <taxon>Desulfobacteria</taxon>
        <taxon>Desulfobacterales</taxon>
        <taxon>Desulfobacteraceae</taxon>
        <taxon>Desulfobacula</taxon>
    </lineage>
</organism>